<reference evidence="4 5" key="1">
    <citation type="submission" date="2018-11" db="EMBL/GenBank/DDBJ databases">
        <title>The draft genome sequence of Amphritea balenae JAMM 1525T.</title>
        <authorList>
            <person name="Fang Z."/>
            <person name="Zhang Y."/>
            <person name="Han X."/>
        </authorList>
    </citation>
    <scope>NUCLEOTIDE SEQUENCE [LARGE SCALE GENOMIC DNA]</scope>
    <source>
        <strain evidence="4 5">JAMM 1525</strain>
    </source>
</reference>
<keyword evidence="2" id="KW-0732">Signal</keyword>
<dbReference type="RefSeq" id="WP_124925778.1">
    <property type="nucleotide sequence ID" value="NZ_BMOH01000006.1"/>
</dbReference>
<dbReference type="InterPro" id="IPR028082">
    <property type="entry name" value="Peripla_BP_I"/>
</dbReference>
<organism evidence="4 5">
    <name type="scientific">Amphritea balenae</name>
    <dbReference type="NCBI Taxonomy" id="452629"/>
    <lineage>
        <taxon>Bacteria</taxon>
        <taxon>Pseudomonadati</taxon>
        <taxon>Pseudomonadota</taxon>
        <taxon>Gammaproteobacteria</taxon>
        <taxon>Oceanospirillales</taxon>
        <taxon>Oceanospirillaceae</taxon>
        <taxon>Amphritea</taxon>
    </lineage>
</organism>
<evidence type="ECO:0000313" key="4">
    <source>
        <dbReference type="EMBL" id="RRC99588.1"/>
    </source>
</evidence>
<evidence type="ECO:0000256" key="2">
    <source>
        <dbReference type="ARBA" id="ARBA00022729"/>
    </source>
</evidence>
<comment type="similarity">
    <text evidence="1">Belongs to the leucine-binding protein family.</text>
</comment>
<name>A0A3P1SR07_9GAMM</name>
<sequence>MHDKGSGQCSGLSRSFRRQLSRRRILQLAGCTAILALPAGRLRAQPDNKTIRIGVMGPFTGPASQTGQAIRQGAIMALEDARAEGEVPVTVDNQLQDIDLVWIDSASDPDTAVNNMIRAVTRHDVSLLLGGWHSAVALAVMDAEVPYQILHLGHLGESKAITDKVRLSPGMYRGWFKGWPAPSKVSALYGEPLQHFQKKGLWQPKNNKAAVMVENSTFGRSWGDALRHSLKQAGLEPLPYDLTELTQTNFHSLLDRYEREQVSLVAMTTTGSAAAASFVRQFHQRKIKALLLAHGLRWFENWYELTADSSDFIITMDSAMPIALWQQWWVRRYQARFKQPPSIAAAGLHYDYTRMAIRVLNSASTLNLDELREAIYRTPYRGVWNRYRFVSEATIGEQETHEVVTGKFMEGFFFPMAQLFGGQGRIIWPPVYAEQNFRAPPWI</sequence>
<dbReference type="InterPro" id="IPR051010">
    <property type="entry name" value="BCAA_transport"/>
</dbReference>
<evidence type="ECO:0000313" key="5">
    <source>
        <dbReference type="Proteomes" id="UP000267535"/>
    </source>
</evidence>
<dbReference type="Gene3D" id="3.40.50.2300">
    <property type="match status" value="2"/>
</dbReference>
<accession>A0A3P1SR07</accession>
<evidence type="ECO:0000259" key="3">
    <source>
        <dbReference type="Pfam" id="PF13458"/>
    </source>
</evidence>
<dbReference type="OrthoDB" id="6083760at2"/>
<dbReference type="Pfam" id="PF13458">
    <property type="entry name" value="Peripla_BP_6"/>
    <property type="match status" value="1"/>
</dbReference>
<dbReference type="Proteomes" id="UP000267535">
    <property type="component" value="Unassembled WGS sequence"/>
</dbReference>
<dbReference type="PANTHER" id="PTHR30483">
    <property type="entry name" value="LEUCINE-SPECIFIC-BINDING PROTEIN"/>
    <property type="match status" value="1"/>
</dbReference>
<protein>
    <submittedName>
        <fullName evidence="4">ABC transporter substrate-binding protein</fullName>
    </submittedName>
</protein>
<keyword evidence="5" id="KW-1185">Reference proteome</keyword>
<proteinExistence type="inferred from homology"/>
<feature type="domain" description="Leucine-binding protein" evidence="3">
    <location>
        <begin position="50"/>
        <end position="392"/>
    </location>
</feature>
<evidence type="ECO:0000256" key="1">
    <source>
        <dbReference type="ARBA" id="ARBA00010062"/>
    </source>
</evidence>
<dbReference type="SUPFAM" id="SSF53822">
    <property type="entry name" value="Periplasmic binding protein-like I"/>
    <property type="match status" value="1"/>
</dbReference>
<dbReference type="PANTHER" id="PTHR30483:SF6">
    <property type="entry name" value="PERIPLASMIC BINDING PROTEIN OF ABC TRANSPORTER FOR NATURAL AMINO ACIDS"/>
    <property type="match status" value="1"/>
</dbReference>
<comment type="caution">
    <text evidence="4">The sequence shown here is derived from an EMBL/GenBank/DDBJ whole genome shotgun (WGS) entry which is preliminary data.</text>
</comment>
<dbReference type="InterPro" id="IPR028081">
    <property type="entry name" value="Leu-bd"/>
</dbReference>
<dbReference type="EMBL" id="RQXV01000004">
    <property type="protein sequence ID" value="RRC99588.1"/>
    <property type="molecule type" value="Genomic_DNA"/>
</dbReference>
<dbReference type="AlphaFoldDB" id="A0A3P1SR07"/>
<gene>
    <name evidence="4" type="ORF">EHS89_08775</name>
</gene>